<dbReference type="InterPro" id="IPR013103">
    <property type="entry name" value="RVT_2"/>
</dbReference>
<keyword evidence="3" id="KW-1185">Reference proteome</keyword>
<dbReference type="AlphaFoldDB" id="A0A3Q7GFV5"/>
<accession>A0A3Q7GFV5</accession>
<dbReference type="Proteomes" id="UP000004994">
    <property type="component" value="Chromosome 5"/>
</dbReference>
<reference evidence="2" key="2">
    <citation type="submission" date="2019-01" db="UniProtKB">
        <authorList>
            <consortium name="EnsemblPlants"/>
        </authorList>
    </citation>
    <scope>IDENTIFICATION</scope>
    <source>
        <strain evidence="2">cv. Heinz 1706</strain>
    </source>
</reference>
<organism evidence="2">
    <name type="scientific">Solanum lycopersicum</name>
    <name type="common">Tomato</name>
    <name type="synonym">Lycopersicon esculentum</name>
    <dbReference type="NCBI Taxonomy" id="4081"/>
    <lineage>
        <taxon>Eukaryota</taxon>
        <taxon>Viridiplantae</taxon>
        <taxon>Streptophyta</taxon>
        <taxon>Embryophyta</taxon>
        <taxon>Tracheophyta</taxon>
        <taxon>Spermatophyta</taxon>
        <taxon>Magnoliopsida</taxon>
        <taxon>eudicotyledons</taxon>
        <taxon>Gunneridae</taxon>
        <taxon>Pentapetalae</taxon>
        <taxon>asterids</taxon>
        <taxon>lamiids</taxon>
        <taxon>Solanales</taxon>
        <taxon>Solanaceae</taxon>
        <taxon>Solanoideae</taxon>
        <taxon>Solaneae</taxon>
        <taxon>Solanum</taxon>
        <taxon>Solanum subgen. Lycopersicon</taxon>
    </lineage>
</organism>
<dbReference type="InParanoid" id="A0A3Q7GFV5"/>
<dbReference type="EnsemblPlants" id="Solyc05g025585.1.1">
    <property type="protein sequence ID" value="Solyc05g025585.1.1"/>
    <property type="gene ID" value="Solyc05g025585.1"/>
</dbReference>
<dbReference type="Gramene" id="Solyc05g025585.1.1">
    <property type="protein sequence ID" value="Solyc05g025585.1.1"/>
    <property type="gene ID" value="Solyc05g025585.1"/>
</dbReference>
<name>A0A3Q7GFV5_SOLLC</name>
<dbReference type="Pfam" id="PF07727">
    <property type="entry name" value="RVT_2"/>
    <property type="match status" value="1"/>
</dbReference>
<protein>
    <recommendedName>
        <fullName evidence="1">Reverse transcriptase Ty1/copia-type domain-containing protein</fullName>
    </recommendedName>
</protein>
<feature type="domain" description="Reverse transcriptase Ty1/copia-type" evidence="1">
    <location>
        <begin position="1"/>
        <end position="75"/>
    </location>
</feature>
<proteinExistence type="predicted"/>
<sequence>MLIAGSNMREINNLKTRLFVAFEIKDLGPAKMILGIKISRDRSAGTLNLSQELYIEKVLSRISVNDAKPRTTPLENHFKLSKEQSPKTAEERDHMALVPYVSAVGGLMYAMRGTSSTSLYFGKGKVTLQGFLDADLGGDVDLSKSTSGILCAPTPLVPRFGALSKTLVLPAYV</sequence>
<dbReference type="STRING" id="4081.A0A3Q7GFV5"/>
<evidence type="ECO:0000259" key="1">
    <source>
        <dbReference type="Pfam" id="PF07727"/>
    </source>
</evidence>
<reference evidence="2" key="1">
    <citation type="journal article" date="2012" name="Nature">
        <title>The tomato genome sequence provides insights into fleshy fruit evolution.</title>
        <authorList>
            <consortium name="Tomato Genome Consortium"/>
        </authorList>
    </citation>
    <scope>NUCLEOTIDE SEQUENCE [LARGE SCALE GENOMIC DNA]</scope>
    <source>
        <strain evidence="2">cv. Heinz 1706</strain>
    </source>
</reference>
<evidence type="ECO:0000313" key="3">
    <source>
        <dbReference type="Proteomes" id="UP000004994"/>
    </source>
</evidence>
<evidence type="ECO:0000313" key="2">
    <source>
        <dbReference type="EnsemblPlants" id="Solyc05g025585.1.1"/>
    </source>
</evidence>